<dbReference type="Pfam" id="PF13976">
    <property type="entry name" value="gag_pre-integrs"/>
    <property type="match status" value="1"/>
</dbReference>
<evidence type="ECO:0000313" key="2">
    <source>
        <dbReference type="EMBL" id="RVW19923.1"/>
    </source>
</evidence>
<dbReference type="AlphaFoldDB" id="A0A438C9J0"/>
<dbReference type="SUPFAM" id="SSF53098">
    <property type="entry name" value="Ribonuclease H-like"/>
    <property type="match status" value="1"/>
</dbReference>
<dbReference type="GO" id="GO:0003676">
    <property type="term" value="F:nucleic acid binding"/>
    <property type="evidence" value="ECO:0007669"/>
    <property type="project" value="InterPro"/>
</dbReference>
<gene>
    <name evidence="2" type="primary">RE2_499</name>
    <name evidence="2" type="ORF">CK203_112979</name>
</gene>
<dbReference type="PANTHER" id="PTHR42648">
    <property type="entry name" value="TRANSPOSASE, PUTATIVE-RELATED"/>
    <property type="match status" value="1"/>
</dbReference>
<comment type="caution">
    <text evidence="2">The sequence shown here is derived from an EMBL/GenBank/DDBJ whole genome shotgun (WGS) entry which is preliminary data.</text>
</comment>
<reference evidence="2 3" key="1">
    <citation type="journal article" date="2018" name="PLoS Genet.">
        <title>Population sequencing reveals clonal diversity and ancestral inbreeding in the grapevine cultivar Chardonnay.</title>
        <authorList>
            <person name="Roach M.J."/>
            <person name="Johnson D.L."/>
            <person name="Bohlmann J."/>
            <person name="van Vuuren H.J."/>
            <person name="Jones S.J."/>
            <person name="Pretorius I.S."/>
            <person name="Schmidt S.A."/>
            <person name="Borneman A.R."/>
        </authorList>
    </citation>
    <scope>NUCLEOTIDE SEQUENCE [LARGE SCALE GENOMIC DNA]</scope>
    <source>
        <strain evidence="3">cv. Chardonnay</strain>
        <tissue evidence="2">Leaf</tissue>
    </source>
</reference>
<dbReference type="Proteomes" id="UP000288805">
    <property type="component" value="Unassembled WGS sequence"/>
</dbReference>
<protein>
    <submittedName>
        <fullName evidence="2">Retrovirus-related Pol polyprotein from transposon RE2</fullName>
    </submittedName>
</protein>
<dbReference type="InterPro" id="IPR012337">
    <property type="entry name" value="RNaseH-like_sf"/>
</dbReference>
<dbReference type="InterPro" id="IPR039537">
    <property type="entry name" value="Retrotran_Ty1/copia-like"/>
</dbReference>
<evidence type="ECO:0000313" key="3">
    <source>
        <dbReference type="Proteomes" id="UP000288805"/>
    </source>
</evidence>
<dbReference type="InterPro" id="IPR036397">
    <property type="entry name" value="RNaseH_sf"/>
</dbReference>
<feature type="domain" description="Integrase catalytic" evidence="1">
    <location>
        <begin position="105"/>
        <end position="220"/>
    </location>
</feature>
<dbReference type="PANTHER" id="PTHR42648:SF26">
    <property type="entry name" value="INTEGRASE CATALYTIC DOMAIN-CONTAINING PROTEIN"/>
    <property type="match status" value="1"/>
</dbReference>
<dbReference type="GO" id="GO:0015074">
    <property type="term" value="P:DNA integration"/>
    <property type="evidence" value="ECO:0007669"/>
    <property type="project" value="InterPro"/>
</dbReference>
<sequence>MNNHLATMVATPSTIGDESWYMDTGATHHLTPNLNKLNSHTPFVGSDKVMVGNDLWHFRLGHLARKIVNKVLSACSLPPEHWTGVCEPCQMAKSHRLPFTLSESRASQPFALVHSDLWGPTPVVGTNGARYFVLFVDDHTRFSWLYLLASKDQAISAFLQFKVMIETQFDTKVRMLQTDWGGEFQAFTNTLCKFGILHRVSCPSTSQQNGRVERKHRHVG</sequence>
<dbReference type="PROSITE" id="PS50994">
    <property type="entry name" value="INTEGRASE"/>
    <property type="match status" value="1"/>
</dbReference>
<organism evidence="2 3">
    <name type="scientific">Vitis vinifera</name>
    <name type="common">Grape</name>
    <dbReference type="NCBI Taxonomy" id="29760"/>
    <lineage>
        <taxon>Eukaryota</taxon>
        <taxon>Viridiplantae</taxon>
        <taxon>Streptophyta</taxon>
        <taxon>Embryophyta</taxon>
        <taxon>Tracheophyta</taxon>
        <taxon>Spermatophyta</taxon>
        <taxon>Magnoliopsida</taxon>
        <taxon>eudicotyledons</taxon>
        <taxon>Gunneridae</taxon>
        <taxon>Pentapetalae</taxon>
        <taxon>rosids</taxon>
        <taxon>Vitales</taxon>
        <taxon>Vitaceae</taxon>
        <taxon>Viteae</taxon>
        <taxon>Vitis</taxon>
    </lineage>
</organism>
<name>A0A438C9J0_VITVI</name>
<dbReference type="InterPro" id="IPR025724">
    <property type="entry name" value="GAG-pre-integrase_dom"/>
</dbReference>
<dbReference type="Pfam" id="PF00665">
    <property type="entry name" value="rve"/>
    <property type="match status" value="1"/>
</dbReference>
<dbReference type="InterPro" id="IPR001584">
    <property type="entry name" value="Integrase_cat-core"/>
</dbReference>
<proteinExistence type="predicted"/>
<dbReference type="EMBL" id="QGNW01002417">
    <property type="protein sequence ID" value="RVW19923.1"/>
    <property type="molecule type" value="Genomic_DNA"/>
</dbReference>
<dbReference type="Gene3D" id="3.30.420.10">
    <property type="entry name" value="Ribonuclease H-like superfamily/Ribonuclease H"/>
    <property type="match status" value="1"/>
</dbReference>
<accession>A0A438C9J0</accession>
<evidence type="ECO:0000259" key="1">
    <source>
        <dbReference type="PROSITE" id="PS50994"/>
    </source>
</evidence>